<protein>
    <recommendedName>
        <fullName evidence="6">DUF4436 domain-containing protein</fullName>
    </recommendedName>
</protein>
<feature type="chain" id="PRO_5046074260" description="DUF4436 domain-containing protein" evidence="3">
    <location>
        <begin position="28"/>
        <end position="298"/>
    </location>
</feature>
<evidence type="ECO:0000313" key="4">
    <source>
        <dbReference type="EMBL" id="MCP9270584.1"/>
    </source>
</evidence>
<evidence type="ECO:0000256" key="1">
    <source>
        <dbReference type="SAM" id="MobiDB-lite"/>
    </source>
</evidence>
<dbReference type="RefSeq" id="WP_255057561.1">
    <property type="nucleotide sequence ID" value="NZ_JANDBD010000001.1"/>
</dbReference>
<keyword evidence="2" id="KW-1133">Transmembrane helix</keyword>
<evidence type="ECO:0000256" key="2">
    <source>
        <dbReference type="SAM" id="Phobius"/>
    </source>
</evidence>
<sequence length="298" mass="31232">MHRPPRRTLAAVAAGIAAVLVCAPAAAAEDQPIRATVTVDGRDVAVAATAEPIPLYPDRSIDVTVDVTNGGQTPIDIGSVQLVGKVLGLTFFSYSTGVELTVAPGATSSVQYDLDLTDLKSQATGLMDTEVVVRNPDRDVVAVVDTVADVRGSLLSVYGVLGLALLVLTTLAIIDAAIAIARHKTSMNRFRRALRLLSPGIGVGLVLAFTASVARWWVPRTGTWLLIAGITAAVFFALGYFSPTQDDSDDDDDLEPDDELEPDDAEPGPLNEQDTVVAATADLDKTGDRTTLIPETGG</sequence>
<feature type="transmembrane region" description="Helical" evidence="2">
    <location>
        <begin position="224"/>
        <end position="241"/>
    </location>
</feature>
<keyword evidence="2" id="KW-0472">Membrane</keyword>
<keyword evidence="5" id="KW-1185">Reference proteome</keyword>
<feature type="signal peptide" evidence="3">
    <location>
        <begin position="1"/>
        <end position="27"/>
    </location>
</feature>
<dbReference type="EMBL" id="JANDBD010000001">
    <property type="protein sequence ID" value="MCP9270584.1"/>
    <property type="molecule type" value="Genomic_DNA"/>
</dbReference>
<comment type="caution">
    <text evidence="4">The sequence shown here is derived from an EMBL/GenBank/DDBJ whole genome shotgun (WGS) entry which is preliminary data.</text>
</comment>
<organism evidence="4 5">
    <name type="scientific">Mycolicibacterium arenosum</name>
    <dbReference type="NCBI Taxonomy" id="2952157"/>
    <lineage>
        <taxon>Bacteria</taxon>
        <taxon>Bacillati</taxon>
        <taxon>Actinomycetota</taxon>
        <taxon>Actinomycetes</taxon>
        <taxon>Mycobacteriales</taxon>
        <taxon>Mycobacteriaceae</taxon>
        <taxon>Mycolicibacterium</taxon>
    </lineage>
</organism>
<proteinExistence type="predicted"/>
<evidence type="ECO:0000256" key="3">
    <source>
        <dbReference type="SAM" id="SignalP"/>
    </source>
</evidence>
<name>A0ABT1LWZ1_9MYCO</name>
<feature type="transmembrane region" description="Helical" evidence="2">
    <location>
        <begin position="157"/>
        <end position="181"/>
    </location>
</feature>
<feature type="compositionally biased region" description="Acidic residues" evidence="1">
    <location>
        <begin position="246"/>
        <end position="266"/>
    </location>
</feature>
<evidence type="ECO:0008006" key="6">
    <source>
        <dbReference type="Google" id="ProtNLM"/>
    </source>
</evidence>
<evidence type="ECO:0000313" key="5">
    <source>
        <dbReference type="Proteomes" id="UP001651690"/>
    </source>
</evidence>
<keyword evidence="3" id="KW-0732">Signal</keyword>
<gene>
    <name evidence="4" type="ORF">NM203_00135</name>
</gene>
<dbReference type="Proteomes" id="UP001651690">
    <property type="component" value="Unassembled WGS sequence"/>
</dbReference>
<accession>A0ABT1LWZ1</accession>
<feature type="region of interest" description="Disordered" evidence="1">
    <location>
        <begin position="246"/>
        <end position="298"/>
    </location>
</feature>
<feature type="transmembrane region" description="Helical" evidence="2">
    <location>
        <begin position="193"/>
        <end position="218"/>
    </location>
</feature>
<keyword evidence="2" id="KW-0812">Transmembrane</keyword>
<reference evidence="4 5" key="1">
    <citation type="submission" date="2022-06" db="EMBL/GenBank/DDBJ databases">
        <title>Mycolicibacterium sp. CAU 1645 isolated from seawater.</title>
        <authorList>
            <person name="Kim W."/>
        </authorList>
    </citation>
    <scope>NUCLEOTIDE SEQUENCE [LARGE SCALE GENOMIC DNA]</scope>
    <source>
        <strain evidence="4 5">CAU 1645</strain>
    </source>
</reference>